<dbReference type="KEGG" id="vg:26642110"/>
<name>A0A0N9ERE0_9CAUD</name>
<dbReference type="RefSeq" id="YP_009215772.1">
    <property type="nucleotide sequence ID" value="NC_028980.1"/>
</dbReference>
<reference evidence="1 2" key="1">
    <citation type="journal article" date="2016" name="Genome Announc.">
        <title>Genome Sequences of Pseudomonas oryzihabitans Phage POR1 and Pseudomonas aeruginosa Phage PAE1.</title>
        <authorList>
            <person name="Dyson Z.A."/>
            <person name="Seviour R.J."/>
            <person name="Tucci J."/>
            <person name="Petrovski S."/>
        </authorList>
    </citation>
    <scope>NUCLEOTIDE SEQUENCE [LARGE SCALE GENOMIC DNA]</scope>
</reference>
<organism evidence="1 2">
    <name type="scientific">Pseudomonas phage PAE1</name>
    <dbReference type="NCBI Taxonomy" id="1718273"/>
    <lineage>
        <taxon>Viruses</taxon>
        <taxon>Duplodnaviria</taxon>
        <taxon>Heunggongvirae</taxon>
        <taxon>Uroviricota</taxon>
        <taxon>Caudoviricetes</taxon>
        <taxon>Mesyanzhinovviridae</taxon>
        <taxon>Rabinowitzvirinae</taxon>
        <taxon>Yuavirus</taxon>
        <taxon>Yuavirus PAE1</taxon>
        <taxon>Pseudomonas virus PAE1</taxon>
    </lineage>
</organism>
<proteinExistence type="predicted"/>
<evidence type="ECO:0000313" key="1">
    <source>
        <dbReference type="EMBL" id="ALF51581.1"/>
    </source>
</evidence>
<accession>A0A0N9ERE0</accession>
<dbReference type="Proteomes" id="UP000204629">
    <property type="component" value="Segment"/>
</dbReference>
<dbReference type="OrthoDB" id="25645at10239"/>
<gene>
    <name evidence="1" type="ORF">PAE1_81</name>
</gene>
<keyword evidence="2" id="KW-1185">Reference proteome</keyword>
<evidence type="ECO:0000313" key="2">
    <source>
        <dbReference type="Proteomes" id="UP000204629"/>
    </source>
</evidence>
<dbReference type="GeneID" id="26642110"/>
<sequence length="207" mass="22972">MTKSTKTQLRGNCPCCGRDQAVLASGRMSKHGYTVEQGWFQGVCSGDSHAPMQKDRTVTDRIVAQVRADVVKLLQQAADLEADKIHPLTCKVSHMRNAEPVPFKDAPEWAQREAVRSAIYGAQSRARAGESFADQMEALVNAVHGQPLREVKVEEGPAPILAGERRKSPRGVLTVTRVEGARVYWKDERGFKSWTGTQAWRKMELAD</sequence>
<dbReference type="EMBL" id="KT734862">
    <property type="protein sequence ID" value="ALF51581.1"/>
    <property type="molecule type" value="Genomic_DNA"/>
</dbReference>
<protein>
    <submittedName>
        <fullName evidence="1">Uncharacterized protein</fullName>
    </submittedName>
</protein>